<keyword evidence="3" id="KW-0479">Metal-binding</keyword>
<organism evidence="11 12">
    <name type="scientific">Psilocybe cf. subviscida</name>
    <dbReference type="NCBI Taxonomy" id="2480587"/>
    <lineage>
        <taxon>Eukaryota</taxon>
        <taxon>Fungi</taxon>
        <taxon>Dikarya</taxon>
        <taxon>Basidiomycota</taxon>
        <taxon>Agaricomycotina</taxon>
        <taxon>Agaricomycetes</taxon>
        <taxon>Agaricomycetidae</taxon>
        <taxon>Agaricales</taxon>
        <taxon>Agaricineae</taxon>
        <taxon>Strophariaceae</taxon>
        <taxon>Psilocybe</taxon>
    </lineage>
</organism>
<evidence type="ECO:0000313" key="12">
    <source>
        <dbReference type="Proteomes" id="UP000567179"/>
    </source>
</evidence>
<reference evidence="11 12" key="1">
    <citation type="journal article" date="2020" name="ISME J.">
        <title>Uncovering the hidden diversity of litter-decomposition mechanisms in mushroom-forming fungi.</title>
        <authorList>
            <person name="Floudas D."/>
            <person name="Bentzer J."/>
            <person name="Ahren D."/>
            <person name="Johansson T."/>
            <person name="Persson P."/>
            <person name="Tunlid A."/>
        </authorList>
    </citation>
    <scope>NUCLEOTIDE SEQUENCE [LARGE SCALE GENOMIC DNA]</scope>
    <source>
        <strain evidence="11 12">CBS 101986</strain>
    </source>
</reference>
<dbReference type="PANTHER" id="PTHR31576">
    <property type="entry name" value="TATA BOX-BINDING PROTEIN-ASSOCIATED FACTOR RNA POLYMERASE I SUBUNIT B"/>
    <property type="match status" value="1"/>
</dbReference>
<keyword evidence="9" id="KW-0539">Nucleus</keyword>
<keyword evidence="8" id="KW-0804">Transcription</keyword>
<evidence type="ECO:0000256" key="4">
    <source>
        <dbReference type="ARBA" id="ARBA00022771"/>
    </source>
</evidence>
<feature type="region of interest" description="Disordered" evidence="10">
    <location>
        <begin position="49"/>
        <end position="69"/>
    </location>
</feature>
<feature type="compositionally biased region" description="Basic residues" evidence="10">
    <location>
        <begin position="49"/>
        <end position="59"/>
    </location>
</feature>
<comment type="subcellular location">
    <subcellularLocation>
        <location evidence="1">Nucleus</location>
        <location evidence="1">Nucleolus</location>
    </subcellularLocation>
</comment>
<evidence type="ECO:0000256" key="7">
    <source>
        <dbReference type="ARBA" id="ARBA00023125"/>
    </source>
</evidence>
<sequence>MPPRRRCATCGSRQWHKEPSSGLVACSEGHILQDYRNETTEITEAGPHAMKKRTIKSKKKQDGGMRRAGNPKLYHGARARYHYFLCLQFILRRQVATLIRLWKLPGEFEVRTPRCCYCSTTFLTPM</sequence>
<evidence type="ECO:0000313" key="11">
    <source>
        <dbReference type="EMBL" id="KAF5321093.1"/>
    </source>
</evidence>
<dbReference type="GO" id="GO:0070860">
    <property type="term" value="C:RNA polymerase I core factor complex"/>
    <property type="evidence" value="ECO:0007669"/>
    <property type="project" value="InterPro"/>
</dbReference>
<evidence type="ECO:0000256" key="1">
    <source>
        <dbReference type="ARBA" id="ARBA00004604"/>
    </source>
</evidence>
<dbReference type="AlphaFoldDB" id="A0A8H5BDL1"/>
<gene>
    <name evidence="11" type="ORF">D9619_000779</name>
</gene>
<evidence type="ECO:0000256" key="10">
    <source>
        <dbReference type="SAM" id="MobiDB-lite"/>
    </source>
</evidence>
<evidence type="ECO:0000256" key="5">
    <source>
        <dbReference type="ARBA" id="ARBA00022833"/>
    </source>
</evidence>
<dbReference type="PANTHER" id="PTHR31576:SF2">
    <property type="entry name" value="TATA BOX-BINDING PROTEIN-ASSOCIATED FACTOR RNA POLYMERASE I SUBUNIT B"/>
    <property type="match status" value="1"/>
</dbReference>
<dbReference type="GO" id="GO:0008270">
    <property type="term" value="F:zinc ion binding"/>
    <property type="evidence" value="ECO:0007669"/>
    <property type="project" value="UniProtKB-KW"/>
</dbReference>
<evidence type="ECO:0000256" key="9">
    <source>
        <dbReference type="ARBA" id="ARBA00023242"/>
    </source>
</evidence>
<name>A0A8H5BDL1_9AGAR</name>
<accession>A0A8H5BDL1</accession>
<dbReference type="EMBL" id="JAACJJ010000028">
    <property type="protein sequence ID" value="KAF5321093.1"/>
    <property type="molecule type" value="Genomic_DNA"/>
</dbReference>
<protein>
    <submittedName>
        <fullName evidence="11">Uncharacterized protein</fullName>
    </submittedName>
</protein>
<keyword evidence="5" id="KW-0862">Zinc</keyword>
<evidence type="ECO:0000256" key="3">
    <source>
        <dbReference type="ARBA" id="ARBA00022723"/>
    </source>
</evidence>
<dbReference type="GO" id="GO:0001164">
    <property type="term" value="F:RNA polymerase I core promoter sequence-specific DNA binding"/>
    <property type="evidence" value="ECO:0007669"/>
    <property type="project" value="InterPro"/>
</dbReference>
<dbReference type="OrthoDB" id="428577at2759"/>
<dbReference type="InterPro" id="IPR033599">
    <property type="entry name" value="TAF1B/Rrn7"/>
</dbReference>
<keyword evidence="7" id="KW-0238">DNA-binding</keyword>
<dbReference type="Proteomes" id="UP000567179">
    <property type="component" value="Unassembled WGS sequence"/>
</dbReference>
<comment type="caution">
    <text evidence="11">The sequence shown here is derived from an EMBL/GenBank/DDBJ whole genome shotgun (WGS) entry which is preliminary data.</text>
</comment>
<evidence type="ECO:0000256" key="6">
    <source>
        <dbReference type="ARBA" id="ARBA00023015"/>
    </source>
</evidence>
<comment type="similarity">
    <text evidence="2">Belongs to the RRN7/TAF1B family.</text>
</comment>
<evidence type="ECO:0000256" key="2">
    <source>
        <dbReference type="ARBA" id="ARBA00006899"/>
    </source>
</evidence>
<keyword evidence="4" id="KW-0863">Zinc-finger</keyword>
<dbReference type="GO" id="GO:0042790">
    <property type="term" value="P:nucleolar large rRNA transcription by RNA polymerase I"/>
    <property type="evidence" value="ECO:0007669"/>
    <property type="project" value="TreeGrafter"/>
</dbReference>
<keyword evidence="12" id="KW-1185">Reference proteome</keyword>
<evidence type="ECO:0000256" key="8">
    <source>
        <dbReference type="ARBA" id="ARBA00023163"/>
    </source>
</evidence>
<proteinExistence type="inferred from homology"/>
<keyword evidence="6" id="KW-0805">Transcription regulation</keyword>